<dbReference type="PANTHER" id="PTHR43597:SF5">
    <property type="entry name" value="SUFE-LIKE PROTEIN 2, CHLOROPLASTIC"/>
    <property type="match status" value="1"/>
</dbReference>
<dbReference type="EMBL" id="KZ155839">
    <property type="protein sequence ID" value="OUS41882.1"/>
    <property type="molecule type" value="Genomic_DNA"/>
</dbReference>
<organism evidence="3">
    <name type="scientific">Ostreococcus tauri</name>
    <name type="common">Marine green alga</name>
    <dbReference type="NCBI Taxonomy" id="70448"/>
    <lineage>
        <taxon>Eukaryota</taxon>
        <taxon>Viridiplantae</taxon>
        <taxon>Chlorophyta</taxon>
        <taxon>Mamiellophyceae</taxon>
        <taxon>Mamiellales</taxon>
        <taxon>Bathycoccaceae</taxon>
        <taxon>Ostreococcus</taxon>
    </lineage>
</organism>
<dbReference type="PANTHER" id="PTHR43597">
    <property type="entry name" value="SULFUR ACCEPTOR PROTEIN CSDE"/>
    <property type="match status" value="1"/>
</dbReference>
<evidence type="ECO:0000313" key="3">
    <source>
        <dbReference type="EMBL" id="OUS41882.1"/>
    </source>
</evidence>
<dbReference type="Proteomes" id="UP000195557">
    <property type="component" value="Unassembled WGS sequence"/>
</dbReference>
<dbReference type="SUPFAM" id="SSF82649">
    <property type="entry name" value="SufE/NifU"/>
    <property type="match status" value="1"/>
</dbReference>
<feature type="domain" description="Fe-S metabolism associated" evidence="2">
    <location>
        <begin position="12"/>
        <end position="130"/>
    </location>
</feature>
<proteinExistence type="inferred from homology"/>
<gene>
    <name evidence="3" type="ORF">BE221DRAFT_38246</name>
</gene>
<dbReference type="Pfam" id="PF02657">
    <property type="entry name" value="SufE"/>
    <property type="match status" value="1"/>
</dbReference>
<feature type="non-terminal residue" evidence="3">
    <location>
        <position position="1"/>
    </location>
</feature>
<dbReference type="InterPro" id="IPR003808">
    <property type="entry name" value="Fe-S_metab-assoc_dom"/>
</dbReference>
<evidence type="ECO:0000256" key="1">
    <source>
        <dbReference type="ARBA" id="ARBA00010282"/>
    </source>
</evidence>
<reference evidence="3" key="1">
    <citation type="submission" date="2017-04" db="EMBL/GenBank/DDBJ databases">
        <title>Population genomics of picophytoplankton unveils novel chromosome hypervariability.</title>
        <authorList>
            <consortium name="DOE Joint Genome Institute"/>
            <person name="Blanc-Mathieu R."/>
            <person name="Krasovec M."/>
            <person name="Hebrard M."/>
            <person name="Yau S."/>
            <person name="Desgranges E."/>
            <person name="Martin J."/>
            <person name="Schackwitz W."/>
            <person name="Kuo A."/>
            <person name="Salin G."/>
            <person name="Donnadieu C."/>
            <person name="Desdevises Y."/>
            <person name="Sanchez-Ferandin S."/>
            <person name="Moreau H."/>
            <person name="Rivals E."/>
            <person name="Grigoriev I.V."/>
            <person name="Grimsley N."/>
            <person name="Eyre-Walker A."/>
            <person name="Piganeau G."/>
        </authorList>
    </citation>
    <scope>NUCLEOTIDE SEQUENCE [LARGE SCALE GENOMIC DNA]</scope>
    <source>
        <strain evidence="3">RCC 1115</strain>
    </source>
</reference>
<dbReference type="Gene3D" id="3.90.1010.10">
    <property type="match status" value="1"/>
</dbReference>
<accession>A0A1Y5I3Y0</accession>
<evidence type="ECO:0000259" key="2">
    <source>
        <dbReference type="Pfam" id="PF02657"/>
    </source>
</evidence>
<dbReference type="AlphaFoldDB" id="A0A1Y5I3Y0"/>
<sequence>ESYPPNLQKLMRSFNTVPDPMLRYKQLLFLAKTLPPLPENKMVDANKVPGCTSQVWISVQIDDQRVIINAASDSQLTKGLAALLVAGLSGGSVQSVLNVPPNFIESFGLNQSLTPSRTSGFLNMLQLVKDK</sequence>
<feature type="non-terminal residue" evidence="3">
    <location>
        <position position="131"/>
    </location>
</feature>
<protein>
    <submittedName>
        <fullName evidence="3">Fe-S metabolism associated SufE</fullName>
    </submittedName>
</protein>
<name>A0A1Y5I3Y0_OSTTA</name>
<comment type="similarity">
    <text evidence="1">Belongs to the SufE family.</text>
</comment>